<proteinExistence type="inferred from homology"/>
<sequence>MAAHAARPFLEEPDTGLDRTVGDLAVGLLPNLTEMVCLHDFDWAARNYLPALNYTYYRQAAGGEGSYRNNMEVFANYRFSPRQMQDVTTLNSTLPLPFFIAPASRGFYGHPKGEAGLVEAAGREGILYARSQFASLSIEEVHALKTPGQVLFQQFYRAPTLEEDQVNLDEIANVGALGIMLTVDTQSYGSRLRGLRYGFDVTENRGYKNVTWEYYKTLRNMTKLPIVLKGITNVYEAKDAVANGVAAIYLSNHGGRQLETSPSALEVAHEIYLQAPEIFQQIEVYADGGVRYGSDILKLLAFGVRAVGLGRPFMFANVFGVDGVQRAIQLLRNEVSRDASNLGLADLKALNTSWIQTVQSAWVGFT</sequence>
<evidence type="ECO:0000313" key="8">
    <source>
        <dbReference type="Proteomes" id="UP000319160"/>
    </source>
</evidence>
<feature type="binding site" evidence="5">
    <location>
        <position position="251"/>
    </location>
    <ligand>
        <name>FMN</name>
        <dbReference type="ChEBI" id="CHEBI:58210"/>
    </ligand>
</feature>
<dbReference type="GO" id="GO:0010181">
    <property type="term" value="F:FMN binding"/>
    <property type="evidence" value="ECO:0007669"/>
    <property type="project" value="InterPro"/>
</dbReference>
<evidence type="ECO:0000256" key="1">
    <source>
        <dbReference type="ARBA" id="ARBA00001917"/>
    </source>
</evidence>
<feature type="binding site" evidence="5">
    <location>
        <begin position="287"/>
        <end position="291"/>
    </location>
    <ligand>
        <name>FMN</name>
        <dbReference type="ChEBI" id="CHEBI:58210"/>
    </ligand>
</feature>
<feature type="binding site" evidence="5">
    <location>
        <position position="156"/>
    </location>
    <ligand>
        <name>glyoxylate</name>
        <dbReference type="ChEBI" id="CHEBI:36655"/>
    </ligand>
</feature>
<evidence type="ECO:0000256" key="5">
    <source>
        <dbReference type="PIRSR" id="PIRSR000138-2"/>
    </source>
</evidence>
<dbReference type="Pfam" id="PF01070">
    <property type="entry name" value="FMN_dh"/>
    <property type="match status" value="2"/>
</dbReference>
<dbReference type="STRING" id="2512241.A0A553I0J4"/>
<dbReference type="InterPro" id="IPR013785">
    <property type="entry name" value="Aldolase_TIM"/>
</dbReference>
<evidence type="ECO:0000256" key="4">
    <source>
        <dbReference type="PIRSR" id="PIRSR000138-1"/>
    </source>
</evidence>
<feature type="binding site" evidence="5">
    <location>
        <position position="229"/>
    </location>
    <ligand>
        <name>FMN</name>
        <dbReference type="ChEBI" id="CHEBI:58210"/>
    </ligand>
</feature>
<comment type="similarity">
    <text evidence="3">Belongs to the FMN-dependent alpha-hydroxy acid dehydrogenase family.</text>
</comment>
<feature type="active site" description="Proton acceptor" evidence="4">
    <location>
        <position position="253"/>
    </location>
</feature>
<evidence type="ECO:0000256" key="3">
    <source>
        <dbReference type="ARBA" id="ARBA00024042"/>
    </source>
</evidence>
<comment type="cofactor">
    <cofactor evidence="1">
        <name>FMN</name>
        <dbReference type="ChEBI" id="CHEBI:58210"/>
    </cofactor>
</comment>
<organism evidence="7 8">
    <name type="scientific">Xylaria flabelliformis</name>
    <dbReference type="NCBI Taxonomy" id="2512241"/>
    <lineage>
        <taxon>Eukaryota</taxon>
        <taxon>Fungi</taxon>
        <taxon>Dikarya</taxon>
        <taxon>Ascomycota</taxon>
        <taxon>Pezizomycotina</taxon>
        <taxon>Sordariomycetes</taxon>
        <taxon>Xylariomycetidae</taxon>
        <taxon>Xylariales</taxon>
        <taxon>Xylariaceae</taxon>
        <taxon>Xylaria</taxon>
    </lineage>
</organism>
<accession>A0A553I0J4</accession>
<dbReference type="PANTHER" id="PTHR10578:SF140">
    <property type="entry name" value="FMN HYDROXY ACID DEHYDROGENASE DOMAIN-CONTAINING PROTEIN"/>
    <property type="match status" value="1"/>
</dbReference>
<feature type="binding site" evidence="5">
    <location>
        <position position="131"/>
    </location>
    <ligand>
        <name>FMN</name>
        <dbReference type="ChEBI" id="CHEBI:58210"/>
    </ligand>
</feature>
<feature type="binding site" evidence="5">
    <location>
        <position position="56"/>
    </location>
    <ligand>
        <name>glyoxylate</name>
        <dbReference type="ChEBI" id="CHEBI:36655"/>
    </ligand>
</feature>
<dbReference type="InterPro" id="IPR012133">
    <property type="entry name" value="Alpha-hydoxy_acid_DH_FMN"/>
</dbReference>
<feature type="binding site" evidence="5">
    <location>
        <begin position="310"/>
        <end position="311"/>
    </location>
    <ligand>
        <name>FMN</name>
        <dbReference type="ChEBI" id="CHEBI:58210"/>
    </ligand>
</feature>
<protein>
    <recommendedName>
        <fullName evidence="6">FMN hydroxy acid dehydrogenase domain-containing protein</fullName>
    </recommendedName>
</protein>
<evidence type="ECO:0000313" key="7">
    <source>
        <dbReference type="EMBL" id="TRX93712.1"/>
    </source>
</evidence>
<gene>
    <name evidence="7" type="ORF">FHL15_005388</name>
</gene>
<name>A0A553I0J4_9PEZI</name>
<feature type="domain" description="FMN hydroxy acid dehydrogenase" evidence="6">
    <location>
        <begin position="30"/>
        <end position="360"/>
    </location>
</feature>
<dbReference type="PROSITE" id="PS51349">
    <property type="entry name" value="FMN_HYDROXY_ACID_DH_2"/>
    <property type="match status" value="1"/>
</dbReference>
<comment type="caution">
    <text evidence="7">The sequence shown here is derived from an EMBL/GenBank/DDBJ whole genome shotgun (WGS) entry which is preliminary data.</text>
</comment>
<feature type="binding site" evidence="5">
    <location>
        <position position="256"/>
    </location>
    <ligand>
        <name>glyoxylate</name>
        <dbReference type="ChEBI" id="CHEBI:36655"/>
    </ligand>
</feature>
<dbReference type="InterPro" id="IPR037396">
    <property type="entry name" value="FMN_HAD"/>
</dbReference>
<feature type="binding site" evidence="5">
    <location>
        <position position="182"/>
    </location>
    <ligand>
        <name>FMN</name>
        <dbReference type="ChEBI" id="CHEBI:58210"/>
    </ligand>
</feature>
<dbReference type="GO" id="GO:0016491">
    <property type="term" value="F:oxidoreductase activity"/>
    <property type="evidence" value="ECO:0007669"/>
    <property type="project" value="UniProtKB-KW"/>
</dbReference>
<dbReference type="OrthoDB" id="1925334at2759"/>
<dbReference type="Gene3D" id="3.20.20.70">
    <property type="entry name" value="Aldolase class I"/>
    <property type="match status" value="2"/>
</dbReference>
<keyword evidence="2" id="KW-0560">Oxidoreductase</keyword>
<feature type="binding site" evidence="5">
    <location>
        <position position="153"/>
    </location>
    <ligand>
        <name>FMN</name>
        <dbReference type="ChEBI" id="CHEBI:58210"/>
    </ligand>
</feature>
<dbReference type="InterPro" id="IPR000262">
    <property type="entry name" value="FMN-dep_DH"/>
</dbReference>
<dbReference type="AlphaFoldDB" id="A0A553I0J4"/>
<dbReference type="EMBL" id="VFLP01000027">
    <property type="protein sequence ID" value="TRX93712.1"/>
    <property type="molecule type" value="Genomic_DNA"/>
</dbReference>
<keyword evidence="5" id="KW-0288">FMN</keyword>
<dbReference type="PROSITE" id="PS00557">
    <property type="entry name" value="FMN_HYDROXY_ACID_DH_1"/>
    <property type="match status" value="1"/>
</dbReference>
<evidence type="ECO:0000256" key="2">
    <source>
        <dbReference type="ARBA" id="ARBA00023002"/>
    </source>
</evidence>
<keyword evidence="8" id="KW-1185">Reference proteome</keyword>
<keyword evidence="5" id="KW-0285">Flavoprotein</keyword>
<dbReference type="SUPFAM" id="SSF51395">
    <property type="entry name" value="FMN-linked oxidoreductases"/>
    <property type="match status" value="1"/>
</dbReference>
<feature type="binding site" evidence="5">
    <location>
        <position position="253"/>
    </location>
    <ligand>
        <name>glyoxylate</name>
        <dbReference type="ChEBI" id="CHEBI:36655"/>
    </ligand>
</feature>
<reference evidence="8" key="1">
    <citation type="submission" date="2019-06" db="EMBL/GenBank/DDBJ databases">
        <title>Draft genome sequence of the griseofulvin-producing fungus Xylaria cubensis strain G536.</title>
        <authorList>
            <person name="Mead M.E."/>
            <person name="Raja H.A."/>
            <person name="Steenwyk J.L."/>
            <person name="Knowles S.L."/>
            <person name="Oberlies N.H."/>
            <person name="Rokas A."/>
        </authorList>
    </citation>
    <scope>NUCLEOTIDE SEQUENCE [LARGE SCALE GENOMIC DNA]</scope>
    <source>
        <strain evidence="8">G536</strain>
    </source>
</reference>
<dbReference type="PIRSF" id="PIRSF000138">
    <property type="entry name" value="Al-hdrx_acd_dh"/>
    <property type="match status" value="1"/>
</dbReference>
<dbReference type="PANTHER" id="PTHR10578">
    <property type="entry name" value="S -2-HYDROXY-ACID OXIDASE-RELATED"/>
    <property type="match status" value="1"/>
</dbReference>
<evidence type="ECO:0000259" key="6">
    <source>
        <dbReference type="PROSITE" id="PS51349"/>
    </source>
</evidence>
<dbReference type="Proteomes" id="UP000319160">
    <property type="component" value="Unassembled WGS sequence"/>
</dbReference>
<feature type="binding site" evidence="5">
    <location>
        <position position="191"/>
    </location>
    <ligand>
        <name>glyoxylate</name>
        <dbReference type="ChEBI" id="CHEBI:36655"/>
    </ligand>
</feature>
<dbReference type="InterPro" id="IPR008259">
    <property type="entry name" value="FMN_hydac_DH_AS"/>
</dbReference>